<feature type="transmembrane region" description="Helical" evidence="1">
    <location>
        <begin position="6"/>
        <end position="25"/>
    </location>
</feature>
<dbReference type="Proteomes" id="UP000229916">
    <property type="component" value="Unassembled WGS sequence"/>
</dbReference>
<evidence type="ECO:0000256" key="1">
    <source>
        <dbReference type="SAM" id="Phobius"/>
    </source>
</evidence>
<keyword evidence="1" id="KW-0472">Membrane</keyword>
<keyword evidence="1" id="KW-0812">Transmembrane</keyword>
<feature type="transmembrane region" description="Helical" evidence="1">
    <location>
        <begin position="72"/>
        <end position="93"/>
    </location>
</feature>
<dbReference type="EMBL" id="PEWD01000005">
    <property type="protein sequence ID" value="PIU69333.1"/>
    <property type="molecule type" value="Genomic_DNA"/>
</dbReference>
<evidence type="ECO:0000313" key="3">
    <source>
        <dbReference type="Proteomes" id="UP000229916"/>
    </source>
</evidence>
<accession>A0A2M7APN5</accession>
<reference evidence="3" key="1">
    <citation type="submission" date="2017-09" db="EMBL/GenBank/DDBJ databases">
        <title>Depth-based differentiation of microbial function through sediment-hosted aquifers and enrichment of novel symbionts in the deep terrestrial subsurface.</title>
        <authorList>
            <person name="Probst A.J."/>
            <person name="Ladd B."/>
            <person name="Jarett J.K."/>
            <person name="Geller-Mcgrath D.E."/>
            <person name="Sieber C.M.K."/>
            <person name="Emerson J.B."/>
            <person name="Anantharaman K."/>
            <person name="Thomas B.C."/>
            <person name="Malmstrom R."/>
            <person name="Stieglmeier M."/>
            <person name="Klingl A."/>
            <person name="Woyke T."/>
            <person name="Ryan C.M."/>
            <person name="Banfield J.F."/>
        </authorList>
    </citation>
    <scope>NUCLEOTIDE SEQUENCE [LARGE SCALE GENOMIC DNA]</scope>
</reference>
<proteinExistence type="predicted"/>
<comment type="caution">
    <text evidence="2">The sequence shown here is derived from an EMBL/GenBank/DDBJ whole genome shotgun (WGS) entry which is preliminary data.</text>
</comment>
<sequence>MTKNWPIILSAVIFFFGGLYLIIFVENERQRIIKYAKAGTTPKSKIYQNFQKILAFILPKDCVFLQNNISPFWLRLVGIILILVSLLIVYGMINGW</sequence>
<protein>
    <submittedName>
        <fullName evidence="2">Uncharacterized protein</fullName>
    </submittedName>
</protein>
<evidence type="ECO:0000313" key="2">
    <source>
        <dbReference type="EMBL" id="PIU69333.1"/>
    </source>
</evidence>
<name>A0A2M7APN5_UNCKA</name>
<dbReference type="AlphaFoldDB" id="A0A2M7APN5"/>
<organism evidence="2 3">
    <name type="scientific">candidate division WWE3 bacterium CG06_land_8_20_14_3_00_42_16</name>
    <dbReference type="NCBI Taxonomy" id="1975083"/>
    <lineage>
        <taxon>Bacteria</taxon>
        <taxon>Katanobacteria</taxon>
    </lineage>
</organism>
<gene>
    <name evidence="2" type="ORF">COS81_00305</name>
</gene>
<keyword evidence="1" id="KW-1133">Transmembrane helix</keyword>